<dbReference type="InterPro" id="IPR005901">
    <property type="entry name" value="GLPGLI"/>
</dbReference>
<gene>
    <name evidence="1" type="ORF">FKR84_01550</name>
</gene>
<comment type="caution">
    <text evidence="1">The sequence shown here is derived from an EMBL/GenBank/DDBJ whole genome shotgun (WGS) entry which is preliminary data.</text>
</comment>
<dbReference type="Proteomes" id="UP000317169">
    <property type="component" value="Unassembled WGS sequence"/>
</dbReference>
<dbReference type="EMBL" id="VIAR01000001">
    <property type="protein sequence ID" value="TQD40692.1"/>
    <property type="molecule type" value="Genomic_DNA"/>
</dbReference>
<dbReference type="AlphaFoldDB" id="A0A508A499"/>
<proteinExistence type="predicted"/>
<reference evidence="1 2" key="1">
    <citation type="submission" date="2019-06" db="EMBL/GenBank/DDBJ databases">
        <title>Flavibacter putida gen. nov., sp. nov., a novel marine bacterium of the family Flavobacteriaceae isolated from coastal seawater.</title>
        <authorList>
            <person name="Feng X."/>
        </authorList>
    </citation>
    <scope>NUCLEOTIDE SEQUENCE [LARGE SCALE GENOMIC DNA]</scope>
    <source>
        <strain evidence="1 2">PLHSN227</strain>
    </source>
</reference>
<organism evidence="1 2">
    <name type="scientific">Haloflavibacter putidus</name>
    <dbReference type="NCBI Taxonomy" id="2576776"/>
    <lineage>
        <taxon>Bacteria</taxon>
        <taxon>Pseudomonadati</taxon>
        <taxon>Bacteroidota</taxon>
        <taxon>Flavobacteriia</taxon>
        <taxon>Flavobacteriales</taxon>
        <taxon>Flavobacteriaceae</taxon>
        <taxon>Haloflavibacter</taxon>
    </lineage>
</organism>
<evidence type="ECO:0000313" key="1">
    <source>
        <dbReference type="EMBL" id="TQD40692.1"/>
    </source>
</evidence>
<accession>A0A508A499</accession>
<name>A0A508A499_9FLAO</name>
<protein>
    <submittedName>
        <fullName evidence="1">GLPGLI family protein</fullName>
    </submittedName>
</protein>
<sequence length="241" mass="27978">MLYKKFVITAVVLFSQILYSQSSGKLTYALDIELTDYSKMKTTNPQQYKKYRKIDRKAREIANSLEYKLLFKNDKSIFKRKNILTKNNNSPFLKIAIAPIQGIFYNDLACAERLQQTEDFGKTYLIFLPELEWQISNETKTIGTYACQKATTEKTYYNKDGELKTQKVIAWFTKSVPINHGPLAYAGLPGLIVQLKVDKRIFTLEEIDKKENTIEITRPKGKAINLKNYYKLFSTAMQSMR</sequence>
<dbReference type="Pfam" id="PF09697">
    <property type="entry name" value="Porph_ging"/>
    <property type="match status" value="1"/>
</dbReference>
<dbReference type="OrthoDB" id="713598at2"/>
<evidence type="ECO:0000313" key="2">
    <source>
        <dbReference type="Proteomes" id="UP000317169"/>
    </source>
</evidence>
<dbReference type="NCBIfam" id="TIGR01200">
    <property type="entry name" value="GLPGLI"/>
    <property type="match status" value="1"/>
</dbReference>
<dbReference type="RefSeq" id="WP_141420423.1">
    <property type="nucleotide sequence ID" value="NZ_VIAR01000001.1"/>
</dbReference>
<keyword evidence="2" id="KW-1185">Reference proteome</keyword>